<dbReference type="AlphaFoldDB" id="A0A0K0EXQ3"/>
<keyword evidence="14" id="KW-0472">Membrane</keyword>
<dbReference type="Proteomes" id="UP000035680">
    <property type="component" value="Unassembled WGS sequence"/>
</dbReference>
<keyword evidence="6" id="KW-1015">Disulfide bond</keyword>
<sequence length="154" mass="17659">MKEVVGEISYLRNIRCYSCTSLNAEKVLNDVKDYHWHKWMENMIYVQFTEGCSDSFEPDIALRSGAKSQECQGGMCMKMSLTHHNGTSKVWRGCIPKSQNQIKADCTKVSSNEGSMELCTCDGHLCNNTTKTKITSWLLKISIILYFFIYLKFN</sequence>
<evidence type="ECO:0000256" key="3">
    <source>
        <dbReference type="ARBA" id="ARBA00022475"/>
    </source>
</evidence>
<dbReference type="PANTHER" id="PTHR33562:SF31">
    <property type="entry name" value="PROTEIN QUIVER"/>
    <property type="match status" value="1"/>
</dbReference>
<evidence type="ECO:0000256" key="1">
    <source>
        <dbReference type="ARBA" id="ARBA00004471"/>
    </source>
</evidence>
<organism evidence="15 16">
    <name type="scientific">Strongyloides venezuelensis</name>
    <name type="common">Threadworm</name>
    <dbReference type="NCBI Taxonomy" id="75913"/>
    <lineage>
        <taxon>Eukaryota</taxon>
        <taxon>Metazoa</taxon>
        <taxon>Ecdysozoa</taxon>
        <taxon>Nematoda</taxon>
        <taxon>Chromadorea</taxon>
        <taxon>Rhabditida</taxon>
        <taxon>Tylenchina</taxon>
        <taxon>Panagrolaimomorpha</taxon>
        <taxon>Strongyloidoidea</taxon>
        <taxon>Strongyloididae</taxon>
        <taxon>Strongyloides</taxon>
    </lineage>
</organism>
<evidence type="ECO:0000256" key="8">
    <source>
        <dbReference type="ARBA" id="ARBA00031037"/>
    </source>
</evidence>
<name>A0A0K0EXQ3_STRVS</name>
<feature type="transmembrane region" description="Helical" evidence="14">
    <location>
        <begin position="134"/>
        <end position="153"/>
    </location>
</feature>
<keyword evidence="15" id="KW-1185">Reference proteome</keyword>
<evidence type="ECO:0000256" key="4">
    <source>
        <dbReference type="ARBA" id="ARBA00022729"/>
    </source>
</evidence>
<evidence type="ECO:0000256" key="11">
    <source>
        <dbReference type="ARBA" id="ARBA00044561"/>
    </source>
</evidence>
<evidence type="ECO:0000256" key="14">
    <source>
        <dbReference type="SAM" id="Phobius"/>
    </source>
</evidence>
<dbReference type="GO" id="GO:0005886">
    <property type="term" value="C:plasma membrane"/>
    <property type="evidence" value="ECO:0007669"/>
    <property type="project" value="UniProtKB-SubCell"/>
</dbReference>
<dbReference type="InterPro" id="IPR050975">
    <property type="entry name" value="Sleep_regulator"/>
</dbReference>
<reference evidence="15" key="1">
    <citation type="submission" date="2014-07" db="EMBL/GenBank/DDBJ databases">
        <authorList>
            <person name="Martin A.A"/>
            <person name="De Silva N."/>
        </authorList>
    </citation>
    <scope>NUCLEOTIDE SEQUENCE</scope>
</reference>
<evidence type="ECO:0000256" key="12">
    <source>
        <dbReference type="ARBA" id="ARBA00045788"/>
    </source>
</evidence>
<evidence type="ECO:0000256" key="13">
    <source>
        <dbReference type="ARBA" id="ARBA00046769"/>
    </source>
</evidence>
<comment type="subunit">
    <text evidence="13">Interacts (via loop 2 of the three-fingered Ly-6 domain) with Sh/shaker; this interaction may stabilize both components of the complex and may be required for targeting or retention of Sh/shaker to neural cell projections. Interacts (via loop 2 of the three-fingered Ly-6 domain) with nAChRalpha3 and potentially other nicotinic acetylcholine receptors; this interaction is required for antagonism of nicotinic acetylcholine receptors.</text>
</comment>
<dbReference type="InterPro" id="IPR031424">
    <property type="entry name" value="QVR-like"/>
</dbReference>
<dbReference type="CDD" id="cd00117">
    <property type="entry name" value="TFP"/>
    <property type="match status" value="1"/>
</dbReference>
<evidence type="ECO:0000256" key="9">
    <source>
        <dbReference type="ARBA" id="ARBA00044499"/>
    </source>
</evidence>
<comment type="similarity">
    <text evidence="2">Belongs to the quiver family.</text>
</comment>
<evidence type="ECO:0000256" key="5">
    <source>
        <dbReference type="ARBA" id="ARBA00023108"/>
    </source>
</evidence>
<keyword evidence="3" id="KW-1003">Cell membrane</keyword>
<evidence type="ECO:0000256" key="10">
    <source>
        <dbReference type="ARBA" id="ARBA00044524"/>
    </source>
</evidence>
<reference evidence="16" key="2">
    <citation type="submission" date="2015-08" db="UniProtKB">
        <authorList>
            <consortium name="WormBaseParasite"/>
        </authorList>
    </citation>
    <scope>IDENTIFICATION</scope>
</reference>
<comment type="subcellular location">
    <subcellularLocation>
        <location evidence="1">Cell membrane</location>
        <topology evidence="1">Lipid-anchor</topology>
        <topology evidence="1">GPI-anchor</topology>
        <orientation evidence="1">Extracellular side</orientation>
    </subcellularLocation>
    <subcellularLocation>
        <location evidence="9">Membrane raft</location>
        <topology evidence="9">Lipid-anchor</topology>
        <topology evidence="9">GPI-anchor</topology>
        <orientation evidence="9">Extracellular side</orientation>
    </subcellularLocation>
</comment>
<evidence type="ECO:0000313" key="16">
    <source>
        <dbReference type="WBParaSite" id="SVE_0130700.1"/>
    </source>
</evidence>
<dbReference type="WBParaSite" id="SVE_0130700.1">
    <property type="protein sequence ID" value="SVE_0130700.1"/>
    <property type="gene ID" value="SVE_0130700"/>
</dbReference>
<evidence type="ECO:0000256" key="7">
    <source>
        <dbReference type="ARBA" id="ARBA00023180"/>
    </source>
</evidence>
<dbReference type="GO" id="GO:0045121">
    <property type="term" value="C:membrane raft"/>
    <property type="evidence" value="ECO:0007669"/>
    <property type="project" value="UniProtKB-SubCell"/>
</dbReference>
<evidence type="ECO:0000256" key="6">
    <source>
        <dbReference type="ARBA" id="ARBA00023157"/>
    </source>
</evidence>
<evidence type="ECO:0000313" key="15">
    <source>
        <dbReference type="Proteomes" id="UP000035680"/>
    </source>
</evidence>
<comment type="function">
    <text evidence="12">Bifunctional regulator of neuronal activity in the mushroom body, and possibly other regions of the brain, that acts as a signaling molecule required for homeostatic regulation of sleep under normal conditions and after sleep deprivation. Reduces neuronal excitability by enhancing Sh/shaker K(+) channel activity; possibly by stabilizing Sh/shaker to increase protein levels, accelerating its activation kinetics, slowing C-type inactivation and enhancing recovery from inactivation. Specifically affects the A-type K(+) current. Antagonizes nicotinic acetylcholine receptors (nAChRs) to reduce synaptic transmission, possibly by preventing their localization to the cell surface. Required for regulation of neuromuscular excitability and plasticity at neuromuscular junctions.</text>
</comment>
<dbReference type="PANTHER" id="PTHR33562">
    <property type="entry name" value="ATILLA, ISOFORM B-RELATED-RELATED"/>
    <property type="match status" value="1"/>
</dbReference>
<keyword evidence="4" id="KW-0732">Signal</keyword>
<protein>
    <recommendedName>
        <fullName evidence="10">UPAR/Ly6 domain-containing protein qvr</fullName>
    </recommendedName>
    <alternativeName>
        <fullName evidence="11">Protein quiver</fullName>
    </alternativeName>
    <alternativeName>
        <fullName evidence="8">Protein sleepless</fullName>
    </alternativeName>
</protein>
<dbReference type="GO" id="GO:0030431">
    <property type="term" value="P:sleep"/>
    <property type="evidence" value="ECO:0007669"/>
    <property type="project" value="InterPro"/>
</dbReference>
<dbReference type="GO" id="GO:0032222">
    <property type="term" value="P:regulation of synaptic transmission, cholinergic"/>
    <property type="evidence" value="ECO:0007669"/>
    <property type="project" value="InterPro"/>
</dbReference>
<dbReference type="Pfam" id="PF17064">
    <property type="entry name" value="QVR"/>
    <property type="match status" value="1"/>
</dbReference>
<evidence type="ECO:0000256" key="2">
    <source>
        <dbReference type="ARBA" id="ARBA00010522"/>
    </source>
</evidence>
<proteinExistence type="inferred from homology"/>
<keyword evidence="7" id="KW-0325">Glycoprotein</keyword>
<keyword evidence="5" id="KW-0090">Biological rhythms</keyword>
<keyword evidence="14" id="KW-1133">Transmembrane helix</keyword>
<keyword evidence="14" id="KW-0812">Transmembrane</keyword>
<dbReference type="GO" id="GO:0048511">
    <property type="term" value="P:rhythmic process"/>
    <property type="evidence" value="ECO:0007669"/>
    <property type="project" value="UniProtKB-KW"/>
</dbReference>
<accession>A0A0K0EXQ3</accession>